<dbReference type="Pfam" id="PF02702">
    <property type="entry name" value="KdpD"/>
    <property type="match status" value="1"/>
</dbReference>
<dbReference type="Pfam" id="PF00582">
    <property type="entry name" value="Usp"/>
    <property type="match status" value="1"/>
</dbReference>
<evidence type="ECO:0000256" key="14">
    <source>
        <dbReference type="SAM" id="Phobius"/>
    </source>
</evidence>
<evidence type="ECO:0000256" key="3">
    <source>
        <dbReference type="ARBA" id="ARBA00004236"/>
    </source>
</evidence>
<dbReference type="InterPro" id="IPR014729">
    <property type="entry name" value="Rossmann-like_a/b/a_fold"/>
</dbReference>
<evidence type="ECO:0000256" key="10">
    <source>
        <dbReference type="ARBA" id="ARBA00022840"/>
    </source>
</evidence>
<dbReference type="InterPro" id="IPR036097">
    <property type="entry name" value="HisK_dim/P_sf"/>
</dbReference>
<dbReference type="RefSeq" id="WP_106350871.1">
    <property type="nucleotide sequence ID" value="NZ_PVUE01000024.1"/>
</dbReference>
<dbReference type="Proteomes" id="UP000237752">
    <property type="component" value="Unassembled WGS sequence"/>
</dbReference>
<evidence type="ECO:0000256" key="11">
    <source>
        <dbReference type="ARBA" id="ARBA00022989"/>
    </source>
</evidence>
<protein>
    <recommendedName>
        <fullName evidence="4">histidine kinase</fullName>
        <ecNumber evidence="4">2.7.13.3</ecNumber>
    </recommendedName>
</protein>
<keyword evidence="13 14" id="KW-0472">Membrane</keyword>
<keyword evidence="12" id="KW-0902">Two-component regulatory system</keyword>
<evidence type="ECO:0000256" key="9">
    <source>
        <dbReference type="ARBA" id="ARBA00022777"/>
    </source>
</evidence>
<dbReference type="PANTHER" id="PTHR45569:SF1">
    <property type="entry name" value="SENSOR PROTEIN KDPD"/>
    <property type="match status" value="1"/>
</dbReference>
<dbReference type="InterPro" id="IPR003661">
    <property type="entry name" value="HisK_dim/P_dom"/>
</dbReference>
<reference evidence="16 17" key="1">
    <citation type="submission" date="2018-03" db="EMBL/GenBank/DDBJ databases">
        <title>Genomic Encyclopedia of Archaeal and Bacterial Type Strains, Phase II (KMG-II): from individual species to whole genera.</title>
        <authorList>
            <person name="Goeker M."/>
        </authorList>
    </citation>
    <scope>NUCLEOTIDE SEQUENCE [LARGE SCALE GENOMIC DNA]</scope>
    <source>
        <strain evidence="16 17">DSM 100065</strain>
    </source>
</reference>
<feature type="domain" description="Histidine kinase" evidence="15">
    <location>
        <begin position="628"/>
        <end position="839"/>
    </location>
</feature>
<dbReference type="CDD" id="cd00082">
    <property type="entry name" value="HisKA"/>
    <property type="match status" value="1"/>
</dbReference>
<dbReference type="SUPFAM" id="SSF47384">
    <property type="entry name" value="Homodimeric domain of signal transducing histidine kinase"/>
    <property type="match status" value="1"/>
</dbReference>
<dbReference type="CDD" id="cd00075">
    <property type="entry name" value="HATPase"/>
    <property type="match status" value="1"/>
</dbReference>
<name>A0A2T0ZC16_9ACTN</name>
<accession>A0A2T0ZC16</accession>
<dbReference type="InterPro" id="IPR036890">
    <property type="entry name" value="HATPase_C_sf"/>
</dbReference>
<evidence type="ECO:0000256" key="1">
    <source>
        <dbReference type="ARBA" id="ARBA00000085"/>
    </source>
</evidence>
<dbReference type="PROSITE" id="PS50109">
    <property type="entry name" value="HIS_KIN"/>
    <property type="match status" value="1"/>
</dbReference>
<dbReference type="InterPro" id="IPR004358">
    <property type="entry name" value="Sig_transdc_His_kin-like_C"/>
</dbReference>
<dbReference type="Gene3D" id="3.40.50.300">
    <property type="entry name" value="P-loop containing nucleotide triphosphate hydrolases"/>
    <property type="match status" value="1"/>
</dbReference>
<organism evidence="16 17">
    <name type="scientific">Antricoccus suffuscus</name>
    <dbReference type="NCBI Taxonomy" id="1629062"/>
    <lineage>
        <taxon>Bacteria</taxon>
        <taxon>Bacillati</taxon>
        <taxon>Actinomycetota</taxon>
        <taxon>Actinomycetes</taxon>
        <taxon>Geodermatophilales</taxon>
        <taxon>Antricoccaceae</taxon>
        <taxon>Antricoccus</taxon>
    </lineage>
</organism>
<evidence type="ECO:0000256" key="12">
    <source>
        <dbReference type="ARBA" id="ARBA00023012"/>
    </source>
</evidence>
<dbReference type="InterPro" id="IPR005467">
    <property type="entry name" value="His_kinase_dom"/>
</dbReference>
<dbReference type="EC" id="2.7.13.3" evidence="4"/>
<dbReference type="Gene3D" id="1.20.120.620">
    <property type="entry name" value="Backbone structure of the membrane domain of e. Coli histidine kinase receptor kdpd"/>
    <property type="match status" value="1"/>
</dbReference>
<dbReference type="FunFam" id="3.40.50.300:FF:000483">
    <property type="entry name" value="Sensor histidine kinase KdpD"/>
    <property type="match status" value="1"/>
</dbReference>
<dbReference type="OrthoDB" id="9806130at2"/>
<dbReference type="GO" id="GO:0005886">
    <property type="term" value="C:plasma membrane"/>
    <property type="evidence" value="ECO:0007669"/>
    <property type="project" value="UniProtKB-SubCell"/>
</dbReference>
<dbReference type="InterPro" id="IPR027417">
    <property type="entry name" value="P-loop_NTPase"/>
</dbReference>
<dbReference type="PANTHER" id="PTHR45569">
    <property type="entry name" value="SENSOR PROTEIN KDPD"/>
    <property type="match status" value="1"/>
</dbReference>
<evidence type="ECO:0000256" key="13">
    <source>
        <dbReference type="ARBA" id="ARBA00023136"/>
    </source>
</evidence>
<evidence type="ECO:0000256" key="7">
    <source>
        <dbReference type="ARBA" id="ARBA00022692"/>
    </source>
</evidence>
<dbReference type="InterPro" id="IPR003852">
    <property type="entry name" value="Sig_transdc_His_kinase_KdpD_N"/>
</dbReference>
<dbReference type="SUPFAM" id="SSF52402">
    <property type="entry name" value="Adenine nucleotide alpha hydrolases-like"/>
    <property type="match status" value="1"/>
</dbReference>
<comment type="catalytic activity">
    <reaction evidence="1">
        <text>ATP + protein L-histidine = ADP + protein N-phospho-L-histidine.</text>
        <dbReference type="EC" id="2.7.13.3"/>
    </reaction>
</comment>
<dbReference type="Gene3D" id="3.40.50.620">
    <property type="entry name" value="HUPs"/>
    <property type="match status" value="1"/>
</dbReference>
<evidence type="ECO:0000256" key="4">
    <source>
        <dbReference type="ARBA" id="ARBA00012438"/>
    </source>
</evidence>
<dbReference type="FunFam" id="3.40.50.620:FF:000112">
    <property type="entry name" value="Sensor histidine kinase KdpD"/>
    <property type="match status" value="1"/>
</dbReference>
<evidence type="ECO:0000259" key="15">
    <source>
        <dbReference type="PROSITE" id="PS50109"/>
    </source>
</evidence>
<dbReference type="InterPro" id="IPR038318">
    <property type="entry name" value="KdpD_sf"/>
</dbReference>
<dbReference type="Gene3D" id="1.10.287.130">
    <property type="match status" value="1"/>
</dbReference>
<dbReference type="Pfam" id="PF13493">
    <property type="entry name" value="DUF4118"/>
    <property type="match status" value="1"/>
</dbReference>
<evidence type="ECO:0000313" key="16">
    <source>
        <dbReference type="EMBL" id="PRZ33900.1"/>
    </source>
</evidence>
<keyword evidence="5" id="KW-0597">Phosphoprotein</keyword>
<keyword evidence="10" id="KW-0067">ATP-binding</keyword>
<dbReference type="Gene3D" id="3.30.565.10">
    <property type="entry name" value="Histidine kinase-like ATPase, C-terminal domain"/>
    <property type="match status" value="1"/>
</dbReference>
<evidence type="ECO:0000256" key="2">
    <source>
        <dbReference type="ARBA" id="ARBA00004141"/>
    </source>
</evidence>
<proteinExistence type="predicted"/>
<feature type="transmembrane region" description="Helical" evidence="14">
    <location>
        <begin position="386"/>
        <end position="406"/>
    </location>
</feature>
<keyword evidence="6" id="KW-0808">Transferase</keyword>
<dbReference type="InterPro" id="IPR052023">
    <property type="entry name" value="Histidine_kinase_KdpD"/>
</dbReference>
<dbReference type="Pfam" id="PF00512">
    <property type="entry name" value="HisKA"/>
    <property type="match status" value="1"/>
</dbReference>
<feature type="transmembrane region" description="Helical" evidence="14">
    <location>
        <begin position="418"/>
        <end position="451"/>
    </location>
</feature>
<dbReference type="InterPro" id="IPR003594">
    <property type="entry name" value="HATPase_dom"/>
</dbReference>
<dbReference type="AlphaFoldDB" id="A0A2T0ZC16"/>
<dbReference type="PRINTS" id="PR00344">
    <property type="entry name" value="BCTRLSENSOR"/>
</dbReference>
<dbReference type="SMART" id="SM00387">
    <property type="entry name" value="HATPase_c"/>
    <property type="match status" value="1"/>
</dbReference>
<dbReference type="GO" id="GO:0005524">
    <property type="term" value="F:ATP binding"/>
    <property type="evidence" value="ECO:0007669"/>
    <property type="project" value="UniProtKB-KW"/>
</dbReference>
<comment type="subcellular location">
    <subcellularLocation>
        <location evidence="3">Cell membrane</location>
    </subcellularLocation>
    <subcellularLocation>
        <location evidence="2">Membrane</location>
        <topology evidence="2">Multi-pass membrane protein</topology>
    </subcellularLocation>
</comment>
<evidence type="ECO:0000313" key="17">
    <source>
        <dbReference type="Proteomes" id="UP000237752"/>
    </source>
</evidence>
<evidence type="ECO:0000256" key="8">
    <source>
        <dbReference type="ARBA" id="ARBA00022741"/>
    </source>
</evidence>
<dbReference type="Pfam" id="PF02518">
    <property type="entry name" value="HATPase_c"/>
    <property type="match status" value="1"/>
</dbReference>
<dbReference type="EMBL" id="PVUE01000024">
    <property type="protein sequence ID" value="PRZ33900.1"/>
    <property type="molecule type" value="Genomic_DNA"/>
</dbReference>
<gene>
    <name evidence="16" type="ORF">CLV47_12433</name>
</gene>
<dbReference type="InterPro" id="IPR025201">
    <property type="entry name" value="KdpD_TM"/>
</dbReference>
<keyword evidence="11 14" id="KW-1133">Transmembrane helix</keyword>
<dbReference type="SMART" id="SM00388">
    <property type="entry name" value="HisKA"/>
    <property type="match status" value="1"/>
</dbReference>
<keyword evidence="17" id="KW-1185">Reference proteome</keyword>
<dbReference type="GO" id="GO:0005737">
    <property type="term" value="C:cytoplasm"/>
    <property type="evidence" value="ECO:0007669"/>
    <property type="project" value="UniProtKB-ARBA"/>
</dbReference>
<dbReference type="GO" id="GO:0000155">
    <property type="term" value="F:phosphorelay sensor kinase activity"/>
    <property type="evidence" value="ECO:0007669"/>
    <property type="project" value="InterPro"/>
</dbReference>
<sequence>MSIDADGERRGRLRVYLGAAPGVGKTFAMLGEGHRRLGRGQDVVIGYLEDHDRPRTREAASGLPALARLSVDYRGSTFHELDVAAVIARRPSIVLIDELAHTNIPGTAHQKRWQDVEQILAAGIDVITTVNVQHLESLNDEVTSITGITQRETVPDRVVRLAAQIELVDMSPDSLRRRLAHGNIYRPEKIDAALSNYFRIGNLTALRELALLWLADRVDDALLDYRNRHAIAQTWPARERIVVALTGGTEGESLIRRAARIAAQSSAADLLAVYVVGGDHPQAVSPGALEKQRRLVEDLGGSFHEVLGDEVAQALLEFARGTNATQLVLGSSRRGRLRSVLREGVGPVVVRESGDIDVHIVTHEHAGKRSWRGGTERAALSLSRIVVGWVSALLAPALLTVVLRLTAQLHQLPTEVMLYLSVVVAVAIVGGLWPALTAAVVGTILLNYYFAPPLHTLTIAAPQNIFVLVVFLLVGAAVAIVVDQSARRSAQAITARGEADALGLLARSVLRGEAEMGALLERVRTTFAAESVSLLENSDDEPGWRCVASAGDRAPDVEPEDASAHVQINDHLALALRGPMLAANQRRLLEAFAVHAAGLIERERLSMEAAAARRAAEGNNIRVSLLAAVSHDLRTPLSSIKAAAATLRQPDITLSAQDRAELLADIDKSTDRLDGLIGNLLDMSRLQTGVVKPMALDLGLDEVIPLGVVGLAGQKRVTFDLPEDLPRATADPGLLERVIANIVENALKYSGQSRVRISASAIEDRVEIRVADNGRGVPDDAKAAIFEPFQRAGDSSHGNGVGLGLAVARGFVNAMGGTLEAEDTPGGGLTMVIALPLAASESSALAQSQAPPVTP</sequence>
<feature type="transmembrane region" description="Helical" evidence="14">
    <location>
        <begin position="463"/>
        <end position="482"/>
    </location>
</feature>
<dbReference type="InterPro" id="IPR006016">
    <property type="entry name" value="UspA"/>
</dbReference>
<keyword evidence="9 16" id="KW-0418">Kinase</keyword>
<comment type="caution">
    <text evidence="16">The sequence shown here is derived from an EMBL/GenBank/DDBJ whole genome shotgun (WGS) entry which is preliminary data.</text>
</comment>
<evidence type="ECO:0000256" key="6">
    <source>
        <dbReference type="ARBA" id="ARBA00022679"/>
    </source>
</evidence>
<dbReference type="SUPFAM" id="SSF55874">
    <property type="entry name" value="ATPase domain of HSP90 chaperone/DNA topoisomerase II/histidine kinase"/>
    <property type="match status" value="1"/>
</dbReference>
<evidence type="ECO:0000256" key="5">
    <source>
        <dbReference type="ARBA" id="ARBA00022553"/>
    </source>
</evidence>
<keyword evidence="7 14" id="KW-0812">Transmembrane</keyword>
<keyword evidence="8" id="KW-0547">Nucleotide-binding</keyword>